<sequence>MAGQRPPLACRPSPPQGRRIRAQPLSPIVSVMAPAPYLPLCGPLWGGRTEGPGGGWRSPRPDPLRGSTLPTRGG</sequence>
<dbReference type="EMBL" id="RQXT01000033">
    <property type="protein sequence ID" value="RRH95976.1"/>
    <property type="molecule type" value="Genomic_DNA"/>
</dbReference>
<organism evidence="2 3">
    <name type="scientific">Mesorhizobium tamadayense</name>
    <dbReference type="NCBI Taxonomy" id="425306"/>
    <lineage>
        <taxon>Bacteria</taxon>
        <taxon>Pseudomonadati</taxon>
        <taxon>Pseudomonadota</taxon>
        <taxon>Alphaproteobacteria</taxon>
        <taxon>Hyphomicrobiales</taxon>
        <taxon>Phyllobacteriaceae</taxon>
        <taxon>Mesorhizobium</taxon>
    </lineage>
</organism>
<comment type="caution">
    <text evidence="2">The sequence shown here is derived from an EMBL/GenBank/DDBJ whole genome shotgun (WGS) entry which is preliminary data.</text>
</comment>
<accession>A0A3P3FCP2</accession>
<evidence type="ECO:0000313" key="3">
    <source>
        <dbReference type="Proteomes" id="UP000273786"/>
    </source>
</evidence>
<evidence type="ECO:0000313" key="2">
    <source>
        <dbReference type="EMBL" id="RRH95976.1"/>
    </source>
</evidence>
<protein>
    <submittedName>
        <fullName evidence="2">Uncharacterized protein</fullName>
    </submittedName>
</protein>
<dbReference type="AlphaFoldDB" id="A0A3P3FCP2"/>
<proteinExistence type="predicted"/>
<reference evidence="2 3" key="1">
    <citation type="submission" date="2018-11" db="EMBL/GenBank/DDBJ databases">
        <title>the genome of Mesorhizobium tamadayense DSM 28320.</title>
        <authorList>
            <person name="Gao J."/>
        </authorList>
    </citation>
    <scope>NUCLEOTIDE SEQUENCE [LARGE SCALE GENOMIC DNA]</scope>
    <source>
        <strain evidence="2 3">DSM 28320</strain>
    </source>
</reference>
<name>A0A3P3FCP2_9HYPH</name>
<evidence type="ECO:0000256" key="1">
    <source>
        <dbReference type="SAM" id="MobiDB-lite"/>
    </source>
</evidence>
<gene>
    <name evidence="2" type="ORF">EH240_23505</name>
</gene>
<dbReference type="Proteomes" id="UP000273786">
    <property type="component" value="Unassembled WGS sequence"/>
</dbReference>
<feature type="region of interest" description="Disordered" evidence="1">
    <location>
        <begin position="1"/>
        <end position="20"/>
    </location>
</feature>
<feature type="region of interest" description="Disordered" evidence="1">
    <location>
        <begin position="46"/>
        <end position="74"/>
    </location>
</feature>
<feature type="compositionally biased region" description="Gly residues" evidence="1">
    <location>
        <begin position="46"/>
        <end position="56"/>
    </location>
</feature>
<keyword evidence="3" id="KW-1185">Reference proteome</keyword>